<dbReference type="Proteomes" id="UP000694941">
    <property type="component" value="Unplaced"/>
</dbReference>
<dbReference type="GeneID" id="106472632"/>
<evidence type="ECO:0000256" key="2">
    <source>
        <dbReference type="SAM" id="MobiDB-lite"/>
    </source>
</evidence>
<reference evidence="4" key="1">
    <citation type="submission" date="2025-08" db="UniProtKB">
        <authorList>
            <consortium name="RefSeq"/>
        </authorList>
    </citation>
    <scope>IDENTIFICATION</scope>
    <source>
        <tissue evidence="4">Muscle</tissue>
    </source>
</reference>
<feature type="compositionally biased region" description="Basic and acidic residues" evidence="2">
    <location>
        <begin position="787"/>
        <end position="802"/>
    </location>
</feature>
<dbReference type="PANTHER" id="PTHR39063:SF1">
    <property type="entry name" value="OFD1 CENTRIOLE AND CENTRIOLAR SATELLITE PROTEIN"/>
    <property type="match status" value="1"/>
</dbReference>
<proteinExistence type="predicted"/>
<feature type="coiled-coil region" evidence="1">
    <location>
        <begin position="139"/>
        <end position="166"/>
    </location>
</feature>
<keyword evidence="3" id="KW-1185">Reference proteome</keyword>
<dbReference type="PANTHER" id="PTHR39063">
    <property type="entry name" value="ORAL-FACIAL-DIGITAL SYNDROME 1 PROTEIN HOMOLOG"/>
    <property type="match status" value="1"/>
</dbReference>
<organism evidence="3 4">
    <name type="scientific">Limulus polyphemus</name>
    <name type="common">Atlantic horseshoe crab</name>
    <dbReference type="NCBI Taxonomy" id="6850"/>
    <lineage>
        <taxon>Eukaryota</taxon>
        <taxon>Metazoa</taxon>
        <taxon>Ecdysozoa</taxon>
        <taxon>Arthropoda</taxon>
        <taxon>Chelicerata</taxon>
        <taxon>Merostomata</taxon>
        <taxon>Xiphosura</taxon>
        <taxon>Limulidae</taxon>
        <taxon>Limulus</taxon>
    </lineage>
</organism>
<feature type="coiled-coil region" evidence="1">
    <location>
        <begin position="467"/>
        <end position="515"/>
    </location>
</feature>
<keyword evidence="1" id="KW-0175">Coiled coil</keyword>
<feature type="coiled-coil region" evidence="1">
    <location>
        <begin position="303"/>
        <end position="434"/>
    </location>
</feature>
<name>A0ABM1TLY2_LIMPO</name>
<dbReference type="InterPro" id="IPR055289">
    <property type="entry name" value="OFD1"/>
</dbReference>
<gene>
    <name evidence="4" type="primary">LOC106472632</name>
</gene>
<feature type="coiled-coil region" evidence="1">
    <location>
        <begin position="213"/>
        <end position="279"/>
    </location>
</feature>
<sequence>MNSVLIYERDLLRNSIVANWMVQHHLHQMNYVYTLSTFMTEGAMSVSGLQSLTVHDILILLGIFPDSSVHKKLTSNIKSSSLFYNIIQEVLNDITSKQTKQTSQTQTERILLTPDSLQDPHELPVENRLQSIDDMLYERKRKTFERKSLEEELKSVEKRVSNQSRSEMKSMFEDFQQEFNNKMKTRNSNFVNDLSIIEKELESSYQRKFDEMIDKENQIREEAKRQQNIVQEETHHLRELLSKELNALRRRETKMIEELENKRKQLVMEEEELKQKKEDHLLREEKLFKKEVHLDKFIETKLKEFQEKERFKMKQKFEELNQLEKKLSVRNQNLEEEKLHLEEMKNEQETKDRKLRELQLIIKSLDSEKTALVKQNEALLNRLEILSDHSVLKTDLRSTTKELASTRTYLEDLQKELESEKAQAAETIRELKYKLNKPSTEVSKLQKELERIKDSHKLDEGMWQERRHRLERELEDTQRLAQSITVRNEQLLKQIQDMNLVIRDLREQVREAQVHADAKSFITAQCTETQTQLPTSSRLATDIEMPIHNKTSSVGRASTTFHPLGSFFDTSLSNTHLPPELQLVPPTYPFMNQSYIKNESAKFLSEAKHRIKRLQQESEVLDSRYNHYLQNRSLDSYSYLLKNASSSYRIPPDKAFLTNVTSEEVILEKKGEHDMQHVTLPDKVSSSILNKTKNFFNPISKYIPKDDDASPTVSTPVKASKGKRLSNNSLDLLNMQQKFDTVMGETSECKQPIGPQDCFKDLKSLLEHDSSVSKDKNPDSSSQDTDEEKRLGQATSKDLENEVRHGFVESVIKQNTEWKTQLPLTSNSSEINEPPEFKKIPVNLNAAWENQMSNSCKDSELTKTPVNLDSAWKSKRSTSSKLLPIEEPVNLGTEWKTQRSVPSKILQSEQHLESTEAPINLDKEWKTQTSTTSKVLQSEELLESTKAPINLDKEWKTQTSTTSKVLQSEKLLESTEAPINLDKEWKTQTSTTSKVLQSEKLLESTEAPINLDKEWKTQTSTLSNVLPSKEPSNNSKSIVNLDAVWKAQVPILKSSESEIGSYLTKPVNNLDTSLENKKSTTTKITKTLPKSQSVLLEGDDKNIVTLTDKNEVPHEEIDLVKETGTNKAEPDTVLLNKHRNLPDPVLNSNKSLESSLNTPFSPIHTSHVSEPVSIVTKKKYFSEDGFIQHPTATHF</sequence>
<evidence type="ECO:0000256" key="1">
    <source>
        <dbReference type="SAM" id="Coils"/>
    </source>
</evidence>
<accession>A0ABM1TLY2</accession>
<feature type="region of interest" description="Disordered" evidence="2">
    <location>
        <begin position="768"/>
        <end position="802"/>
    </location>
</feature>
<evidence type="ECO:0000313" key="4">
    <source>
        <dbReference type="RefSeq" id="XP_022256888.1"/>
    </source>
</evidence>
<evidence type="ECO:0000313" key="3">
    <source>
        <dbReference type="Proteomes" id="UP000694941"/>
    </source>
</evidence>
<dbReference type="RefSeq" id="XP_022256888.1">
    <property type="nucleotide sequence ID" value="XM_022401180.1"/>
</dbReference>
<protein>
    <submittedName>
        <fullName evidence="4">WEB family protein At1g65010, chloroplastic isoform X2</fullName>
    </submittedName>
</protein>
<feature type="coiled-coil region" evidence="1">
    <location>
        <begin position="604"/>
        <end position="631"/>
    </location>
</feature>
<feature type="compositionally biased region" description="Basic and acidic residues" evidence="2">
    <location>
        <begin position="768"/>
        <end position="778"/>
    </location>
</feature>